<feature type="domain" description="Sigma-54 factor interaction" evidence="4">
    <location>
        <begin position="182"/>
        <end position="420"/>
    </location>
</feature>
<keyword evidence="2" id="KW-0067">ATP-binding</keyword>
<reference evidence="6" key="1">
    <citation type="submission" date="2016-10" db="EMBL/GenBank/DDBJ databases">
        <authorList>
            <person name="Varghese N."/>
            <person name="Submissions S."/>
        </authorList>
    </citation>
    <scope>NUCLEOTIDE SEQUENCE [LARGE SCALE GENOMIC DNA]</scope>
    <source>
        <strain evidence="6">DSM 26348</strain>
    </source>
</reference>
<dbReference type="Proteomes" id="UP000199518">
    <property type="component" value="Unassembled WGS sequence"/>
</dbReference>
<dbReference type="Gene3D" id="3.40.50.300">
    <property type="entry name" value="P-loop containing nucleotide triphosphate hydrolases"/>
    <property type="match status" value="1"/>
</dbReference>
<dbReference type="EMBL" id="FOQD01000017">
    <property type="protein sequence ID" value="SFJ27981.1"/>
    <property type="molecule type" value="Genomic_DNA"/>
</dbReference>
<dbReference type="NCBIfam" id="NF038308">
    <property type="entry name" value="RNA_repair_RtcR"/>
    <property type="match status" value="1"/>
</dbReference>
<dbReference type="InterPro" id="IPR009715">
    <property type="entry name" value="RtcR"/>
</dbReference>
<dbReference type="InterPro" id="IPR002078">
    <property type="entry name" value="Sigma_54_int"/>
</dbReference>
<dbReference type="InterPro" id="IPR027417">
    <property type="entry name" value="P-loop_NTPase"/>
</dbReference>
<evidence type="ECO:0000259" key="4">
    <source>
        <dbReference type="PROSITE" id="PS50045"/>
    </source>
</evidence>
<organism evidence="5 6">
    <name type="scientific">Planctomicrobium piriforme</name>
    <dbReference type="NCBI Taxonomy" id="1576369"/>
    <lineage>
        <taxon>Bacteria</taxon>
        <taxon>Pseudomonadati</taxon>
        <taxon>Planctomycetota</taxon>
        <taxon>Planctomycetia</taxon>
        <taxon>Planctomycetales</taxon>
        <taxon>Planctomycetaceae</taxon>
        <taxon>Planctomicrobium</taxon>
    </lineage>
</organism>
<name>A0A1I3Q3H0_9PLAN</name>
<dbReference type="Gene3D" id="1.10.8.60">
    <property type="match status" value="1"/>
</dbReference>
<feature type="coiled-coil region" evidence="3">
    <location>
        <begin position="217"/>
        <end position="244"/>
    </location>
</feature>
<proteinExistence type="predicted"/>
<dbReference type="AlphaFoldDB" id="A0A1I3Q3H0"/>
<accession>A0A1I3Q3H0</accession>
<dbReference type="PANTHER" id="PTHR32071:SF14">
    <property type="entry name" value="TRANSCRIPTIONAL REGULATORY PROTEIN RTCR"/>
    <property type="match status" value="1"/>
</dbReference>
<keyword evidence="1" id="KW-0547">Nucleotide-binding</keyword>
<dbReference type="SMART" id="SM00382">
    <property type="entry name" value="AAA"/>
    <property type="match status" value="1"/>
</dbReference>
<dbReference type="InterPro" id="IPR017183">
    <property type="entry name" value="Sigma54_dep_tscrpt_act_RtcR"/>
</dbReference>
<dbReference type="GO" id="GO:0005524">
    <property type="term" value="F:ATP binding"/>
    <property type="evidence" value="ECO:0007669"/>
    <property type="project" value="UniProtKB-KW"/>
</dbReference>
<evidence type="ECO:0000256" key="1">
    <source>
        <dbReference type="ARBA" id="ARBA00022741"/>
    </source>
</evidence>
<keyword evidence="3" id="KW-0175">Coiled coil</keyword>
<dbReference type="Pfam" id="PF00158">
    <property type="entry name" value="Sigma54_activat"/>
    <property type="match status" value="1"/>
</dbReference>
<dbReference type="PROSITE" id="PS50045">
    <property type="entry name" value="SIGMA54_INTERACT_4"/>
    <property type="match status" value="1"/>
</dbReference>
<dbReference type="InterPro" id="IPR003593">
    <property type="entry name" value="AAA+_ATPase"/>
</dbReference>
<sequence>MRNVVIGILGTSLDSGKFQDRWQKWRPSVGICQHEELLVDRFELLHEPRDQALAELVASDIANVSPETTVNRHALKLVDAWDFDDVFARLLEFARGCQFQPEEENYLIHITTGTHVEQICLFLLAESRHIPGQLLQTSPPPRNQIGAGRYRIIDLDLSKYDALATRFAQQQQEARSFLKSGIETRNGRFNALIEQIETVAIASTAPLLITGPTGAGKSQLARKIYQLKRQRQQLRGEMVELNCATLRGDQAMSALFGHIKGAFTGATGPRPGLLKSAHQGLLFLDEIGELGLDEQAMLLRAIEEKRFLPVGSDKEVESDFQLIAGTNRDLKDCVKQRTFREDLLARINLWTFCLPGLKDRREDIEPNLDFELDRFARVAGRKVTMNKEARQGFLAFAESREATWDANFRDLNASITRMATLAASGRITVADVETEIGRLQTDWGVATCDDQQQTLLSVLDSRRLREIDLFDQAQLAAVIEVCRQSRSLSDAGRQLFAVSRLEKRQANDADRLRKYLARFGLTWGDLS</sequence>
<dbReference type="PIRSF" id="PIRSF037354">
    <property type="entry name" value="Txn_actvtr_RtcR"/>
    <property type="match status" value="1"/>
</dbReference>
<evidence type="ECO:0000313" key="6">
    <source>
        <dbReference type="Proteomes" id="UP000199518"/>
    </source>
</evidence>
<dbReference type="STRING" id="1576369.SAMN05421753_117122"/>
<dbReference type="RefSeq" id="WP_217647161.1">
    <property type="nucleotide sequence ID" value="NZ_FOQD01000017.1"/>
</dbReference>
<evidence type="ECO:0000256" key="2">
    <source>
        <dbReference type="ARBA" id="ARBA00022840"/>
    </source>
</evidence>
<dbReference type="Pfam" id="PF06956">
    <property type="entry name" value="RtcR"/>
    <property type="match status" value="1"/>
</dbReference>
<keyword evidence="6" id="KW-1185">Reference proteome</keyword>
<dbReference type="CDD" id="cd00009">
    <property type="entry name" value="AAA"/>
    <property type="match status" value="1"/>
</dbReference>
<gene>
    <name evidence="5" type="ORF">SAMN05421753_117122</name>
</gene>
<evidence type="ECO:0000256" key="3">
    <source>
        <dbReference type="SAM" id="Coils"/>
    </source>
</evidence>
<protein>
    <submittedName>
        <fullName evidence="5">Transcriptional regulatory protein RtcR</fullName>
    </submittedName>
</protein>
<dbReference type="GO" id="GO:0003700">
    <property type="term" value="F:DNA-binding transcription factor activity"/>
    <property type="evidence" value="ECO:0007669"/>
    <property type="project" value="InterPro"/>
</dbReference>
<dbReference type="PANTHER" id="PTHR32071">
    <property type="entry name" value="TRANSCRIPTIONAL REGULATORY PROTEIN"/>
    <property type="match status" value="1"/>
</dbReference>
<dbReference type="SUPFAM" id="SSF52540">
    <property type="entry name" value="P-loop containing nucleoside triphosphate hydrolases"/>
    <property type="match status" value="1"/>
</dbReference>
<evidence type="ECO:0000313" key="5">
    <source>
        <dbReference type="EMBL" id="SFJ27981.1"/>
    </source>
</evidence>